<dbReference type="CDD" id="cd23509">
    <property type="entry name" value="Gnk2-like"/>
    <property type="match status" value="1"/>
</dbReference>
<dbReference type="AlphaFoldDB" id="A0A5J4ZAR1"/>
<keyword evidence="1" id="KW-0732">Signal</keyword>
<dbReference type="SUPFAM" id="SSF56112">
    <property type="entry name" value="Protein kinase-like (PK-like)"/>
    <property type="match status" value="1"/>
</dbReference>
<name>A0A5J4ZAR1_9ASTE</name>
<protein>
    <recommendedName>
        <fullName evidence="4">Gnk2-homologous domain-containing protein</fullName>
    </recommendedName>
</protein>
<evidence type="ECO:0000256" key="2">
    <source>
        <dbReference type="ARBA" id="ARBA00022737"/>
    </source>
</evidence>
<dbReference type="Pfam" id="PF03168">
    <property type="entry name" value="LEA_2"/>
    <property type="match status" value="1"/>
</dbReference>
<dbReference type="PROSITE" id="PS51473">
    <property type="entry name" value="GNK2"/>
    <property type="match status" value="1"/>
</dbReference>
<evidence type="ECO:0000313" key="6">
    <source>
        <dbReference type="Proteomes" id="UP000325577"/>
    </source>
</evidence>
<evidence type="ECO:0000256" key="3">
    <source>
        <dbReference type="SAM" id="Phobius"/>
    </source>
</evidence>
<dbReference type="InterPro" id="IPR011009">
    <property type="entry name" value="Kinase-like_dom_sf"/>
</dbReference>
<keyword evidence="3" id="KW-0812">Transmembrane</keyword>
<feature type="transmembrane region" description="Helical" evidence="3">
    <location>
        <begin position="7"/>
        <end position="29"/>
    </location>
</feature>
<feature type="domain" description="Gnk2-homologous" evidence="4">
    <location>
        <begin position="239"/>
        <end position="345"/>
    </location>
</feature>
<dbReference type="InterPro" id="IPR038408">
    <property type="entry name" value="GNK2_sf"/>
</dbReference>
<dbReference type="PANTHER" id="PTHR32099:SF92">
    <property type="entry name" value="CYSTEINE-RICH RECEPTOR-LIKE PROTEIN KINASE 11"/>
    <property type="match status" value="1"/>
</dbReference>
<dbReference type="FunFam" id="3.30.430.20:FF:000003">
    <property type="entry name" value="Cysteine-rich RLK (RECEPTOR-like protein kinase) 10"/>
    <property type="match status" value="1"/>
</dbReference>
<evidence type="ECO:0000313" key="5">
    <source>
        <dbReference type="EMBL" id="KAA8515460.1"/>
    </source>
</evidence>
<evidence type="ECO:0000256" key="1">
    <source>
        <dbReference type="ARBA" id="ARBA00022729"/>
    </source>
</evidence>
<keyword evidence="2" id="KW-0677">Repeat</keyword>
<proteinExistence type="predicted"/>
<dbReference type="Gene3D" id="3.30.430.20">
    <property type="entry name" value="Gnk2 domain, C-X8-C-X2-C motif"/>
    <property type="match status" value="1"/>
</dbReference>
<dbReference type="OrthoDB" id="1934762at2759"/>
<dbReference type="Proteomes" id="UP000325577">
    <property type="component" value="Linkage Group LG9"/>
</dbReference>
<dbReference type="InterPro" id="IPR004864">
    <property type="entry name" value="LEA_2"/>
</dbReference>
<dbReference type="InterPro" id="IPR002902">
    <property type="entry name" value="GNK2"/>
</dbReference>
<keyword evidence="3" id="KW-0472">Membrane</keyword>
<evidence type="ECO:0000259" key="4">
    <source>
        <dbReference type="PROSITE" id="PS51473"/>
    </source>
</evidence>
<organism evidence="5 6">
    <name type="scientific">Nyssa sinensis</name>
    <dbReference type="NCBI Taxonomy" id="561372"/>
    <lineage>
        <taxon>Eukaryota</taxon>
        <taxon>Viridiplantae</taxon>
        <taxon>Streptophyta</taxon>
        <taxon>Embryophyta</taxon>
        <taxon>Tracheophyta</taxon>
        <taxon>Spermatophyta</taxon>
        <taxon>Magnoliopsida</taxon>
        <taxon>eudicotyledons</taxon>
        <taxon>Gunneridae</taxon>
        <taxon>Pentapetalae</taxon>
        <taxon>asterids</taxon>
        <taxon>Cornales</taxon>
        <taxon>Nyssaceae</taxon>
        <taxon>Nyssa</taxon>
    </lineage>
</organism>
<accession>A0A5J4ZAR1</accession>
<reference evidence="5 6" key="1">
    <citation type="submission" date="2019-09" db="EMBL/GenBank/DDBJ databases">
        <title>A chromosome-level genome assembly of the Chinese tupelo Nyssa sinensis.</title>
        <authorList>
            <person name="Yang X."/>
            <person name="Kang M."/>
            <person name="Yang Y."/>
            <person name="Xiong H."/>
            <person name="Wang M."/>
            <person name="Zhang Z."/>
            <person name="Wang Z."/>
            <person name="Wu H."/>
            <person name="Ma T."/>
            <person name="Liu J."/>
            <person name="Xi Z."/>
        </authorList>
    </citation>
    <scope>NUCLEOTIDE SEQUENCE [LARGE SCALE GENOMIC DNA]</scope>
    <source>
        <strain evidence="5">J267</strain>
        <tissue evidence="5">Leaf</tissue>
    </source>
</reference>
<sequence>MCESKPFTVWFLQVIALLGLLALCLWLSLRPKNPSYTIIDLSVPIPNNGNSTSMANQGGQNDRLSYTIEIKNRNKDSSVYYDAILLTFYYNQDSAGQSTITAFHQGKDKGIQIQDHVDVNGRVWRPLLSAIANKTAEVRVDLVTSIQFRTWGRKSKHHRMNLQGLVRIGSDGKISAGGRIGQVTESELITFFTSWVLGLNPEPHDNNYGSGPTIRIKPLTSSFLDSKKFPYLKKLKDQSTAQICSNTAGNFTTNSTYGNNRNLILSSLASKAAANGGFYNGTIGQGSDTVYALAMCRADLSSENCFNCIDTPSQAIMKNCPNQKEAVDWPPAEPRCIARCSNRPFFGTMETWSGWDVFITSDITTNVEDFDVALNRLIDKLVEKAAWGGQATTIAISTSVSAFLVAVLLASCIYFMMIKKRREDIQEVHLLDLGRGRLANDLDENLNGEQQEKSRDFPSIRLDLIHAATQHFSEENKLGEGGFGPVYKVIMVLITNLSSSYISITKYFHVW</sequence>
<dbReference type="PANTHER" id="PTHR32099">
    <property type="entry name" value="CYSTEINE-RICH REPEAT SECRETORY PROTEIN"/>
    <property type="match status" value="1"/>
</dbReference>
<keyword evidence="3" id="KW-1133">Transmembrane helix</keyword>
<dbReference type="EMBL" id="CM018052">
    <property type="protein sequence ID" value="KAA8515460.1"/>
    <property type="molecule type" value="Genomic_DNA"/>
</dbReference>
<keyword evidence="6" id="KW-1185">Reference proteome</keyword>
<feature type="transmembrane region" description="Helical" evidence="3">
    <location>
        <begin position="394"/>
        <end position="416"/>
    </location>
</feature>
<dbReference type="Pfam" id="PF01657">
    <property type="entry name" value="Stress-antifung"/>
    <property type="match status" value="1"/>
</dbReference>
<dbReference type="Gene3D" id="3.30.200.20">
    <property type="entry name" value="Phosphorylase Kinase, domain 1"/>
    <property type="match status" value="1"/>
</dbReference>
<gene>
    <name evidence="5" type="ORF">F0562_018929</name>
</gene>